<evidence type="ECO:0000313" key="1">
    <source>
        <dbReference type="EMBL" id="KAJ1143083.1"/>
    </source>
</evidence>
<dbReference type="Proteomes" id="UP001066276">
    <property type="component" value="Chromosome 6"/>
</dbReference>
<accession>A0AAV7QXE2</accession>
<evidence type="ECO:0000313" key="2">
    <source>
        <dbReference type="Proteomes" id="UP001066276"/>
    </source>
</evidence>
<sequence>MVQGRCCRASIAAYNQERVGDFEGRPKAGVSIGRVHEAACWGRGKGFAVESAVSHDPRQGGYGVGVLAPVVGAHKDEDAGSVVAAGDVSAADWWLGSMLEERHRGVPAKTAAHTVFNDRMVIIELDEDKGKGQEGTWSRDEEGYFEEGEIVEEEAVAPLVTTLSFEDGRTVNTRRSVGVFQKGPEASPEKKLCGRSQHRHFLSLNSWAAKQMESRHFGWQLGLDGARMVVGGKWYAMG</sequence>
<protein>
    <submittedName>
        <fullName evidence="1">Uncharacterized protein</fullName>
    </submittedName>
</protein>
<dbReference type="EMBL" id="JANPWB010000010">
    <property type="protein sequence ID" value="KAJ1143083.1"/>
    <property type="molecule type" value="Genomic_DNA"/>
</dbReference>
<reference evidence="1" key="1">
    <citation type="journal article" date="2022" name="bioRxiv">
        <title>Sequencing and chromosome-scale assembly of the giantPleurodeles waltlgenome.</title>
        <authorList>
            <person name="Brown T."/>
            <person name="Elewa A."/>
            <person name="Iarovenko S."/>
            <person name="Subramanian E."/>
            <person name="Araus A.J."/>
            <person name="Petzold A."/>
            <person name="Susuki M."/>
            <person name="Suzuki K.-i.T."/>
            <person name="Hayashi T."/>
            <person name="Toyoda A."/>
            <person name="Oliveira C."/>
            <person name="Osipova E."/>
            <person name="Leigh N.D."/>
            <person name="Simon A."/>
            <person name="Yun M.H."/>
        </authorList>
    </citation>
    <scope>NUCLEOTIDE SEQUENCE</scope>
    <source>
        <strain evidence="1">20211129_DDA</strain>
        <tissue evidence="1">Liver</tissue>
    </source>
</reference>
<comment type="caution">
    <text evidence="1">The sequence shown here is derived from an EMBL/GenBank/DDBJ whole genome shotgun (WGS) entry which is preliminary data.</text>
</comment>
<organism evidence="1 2">
    <name type="scientific">Pleurodeles waltl</name>
    <name type="common">Iberian ribbed newt</name>
    <dbReference type="NCBI Taxonomy" id="8319"/>
    <lineage>
        <taxon>Eukaryota</taxon>
        <taxon>Metazoa</taxon>
        <taxon>Chordata</taxon>
        <taxon>Craniata</taxon>
        <taxon>Vertebrata</taxon>
        <taxon>Euteleostomi</taxon>
        <taxon>Amphibia</taxon>
        <taxon>Batrachia</taxon>
        <taxon>Caudata</taxon>
        <taxon>Salamandroidea</taxon>
        <taxon>Salamandridae</taxon>
        <taxon>Pleurodelinae</taxon>
        <taxon>Pleurodeles</taxon>
    </lineage>
</organism>
<gene>
    <name evidence="1" type="ORF">NDU88_009394</name>
</gene>
<keyword evidence="2" id="KW-1185">Reference proteome</keyword>
<dbReference type="AlphaFoldDB" id="A0AAV7QXE2"/>
<name>A0AAV7QXE2_PLEWA</name>
<proteinExistence type="predicted"/>